<protein>
    <recommendedName>
        <fullName evidence="1">F-box/LRR-repeat protein 15/At3g58940/PEG3-like LRR domain-containing protein</fullName>
    </recommendedName>
</protein>
<comment type="caution">
    <text evidence="2">The sequence shown here is derived from an EMBL/GenBank/DDBJ whole genome shotgun (WGS) entry which is preliminary data.</text>
</comment>
<name>A0ABD1G906_SALDI</name>
<organism evidence="2 3">
    <name type="scientific">Salvia divinorum</name>
    <name type="common">Maria pastora</name>
    <name type="synonym">Diviner's sage</name>
    <dbReference type="NCBI Taxonomy" id="28513"/>
    <lineage>
        <taxon>Eukaryota</taxon>
        <taxon>Viridiplantae</taxon>
        <taxon>Streptophyta</taxon>
        <taxon>Embryophyta</taxon>
        <taxon>Tracheophyta</taxon>
        <taxon>Spermatophyta</taxon>
        <taxon>Magnoliopsida</taxon>
        <taxon>eudicotyledons</taxon>
        <taxon>Gunneridae</taxon>
        <taxon>Pentapetalae</taxon>
        <taxon>asterids</taxon>
        <taxon>lamiids</taxon>
        <taxon>Lamiales</taxon>
        <taxon>Lamiaceae</taxon>
        <taxon>Nepetoideae</taxon>
        <taxon>Mentheae</taxon>
        <taxon>Salviinae</taxon>
        <taxon>Salvia</taxon>
        <taxon>Salvia subgen. Calosphace</taxon>
    </lineage>
</organism>
<dbReference type="InterPro" id="IPR053772">
    <property type="entry name" value="At1g61320/At1g61330-like"/>
</dbReference>
<feature type="domain" description="F-box/LRR-repeat protein 15/At3g58940/PEG3-like LRR" evidence="1">
    <location>
        <begin position="42"/>
        <end position="125"/>
    </location>
</feature>
<evidence type="ECO:0000313" key="3">
    <source>
        <dbReference type="Proteomes" id="UP001567538"/>
    </source>
</evidence>
<dbReference type="EMBL" id="JBEAFC010000009">
    <property type="protein sequence ID" value="KAL1540616.1"/>
    <property type="molecule type" value="Genomic_DNA"/>
</dbReference>
<accession>A0ABD1G906</accession>
<gene>
    <name evidence="2" type="ORF">AAHA92_24944</name>
</gene>
<dbReference type="InterPro" id="IPR055411">
    <property type="entry name" value="LRR_FXL15/At3g58940/PEG3-like"/>
</dbReference>
<dbReference type="Proteomes" id="UP001567538">
    <property type="component" value="Unassembled WGS sequence"/>
</dbReference>
<evidence type="ECO:0000259" key="1">
    <source>
        <dbReference type="Pfam" id="PF24758"/>
    </source>
</evidence>
<sequence length="242" mass="27571">MSEGHNFERWFEFALSKKAEIIHLSGYHDIDYEGLFHRFPNTNNGFECLQDLYLSDSRMTDQDFQFLLSNCIALESLKFAFPLKLENASIVGHSKLKHLDFSYSRLDSNVIRDAISLVSLALYSLSDGCSVQLSNILKLTTGMPSCMRNQLQIIPSPYFLCNFFHLVRLVEACTLLDKLMIEFPYMLASDNEDMLETYVGRRCELSPKYLEISSYSGATSQLVFTLYLIDNARSLKKATGGS</sequence>
<dbReference type="SUPFAM" id="SSF52047">
    <property type="entry name" value="RNI-like"/>
    <property type="match status" value="1"/>
</dbReference>
<evidence type="ECO:0000313" key="2">
    <source>
        <dbReference type="EMBL" id="KAL1540616.1"/>
    </source>
</evidence>
<dbReference type="PANTHER" id="PTHR34145:SF28">
    <property type="entry name" value="F-BOX DOMAIN-CONTAINING PROTEIN"/>
    <property type="match status" value="1"/>
</dbReference>
<proteinExistence type="predicted"/>
<dbReference type="PANTHER" id="PTHR34145">
    <property type="entry name" value="OS02G0105600 PROTEIN"/>
    <property type="match status" value="1"/>
</dbReference>
<dbReference type="Pfam" id="PF24758">
    <property type="entry name" value="LRR_At5g56370"/>
    <property type="match status" value="1"/>
</dbReference>
<keyword evidence="3" id="KW-1185">Reference proteome</keyword>
<dbReference type="AlphaFoldDB" id="A0ABD1G906"/>
<reference evidence="2 3" key="1">
    <citation type="submission" date="2024-06" db="EMBL/GenBank/DDBJ databases">
        <title>A chromosome level genome sequence of Diviner's sage (Salvia divinorum).</title>
        <authorList>
            <person name="Ford S.A."/>
            <person name="Ro D.-K."/>
            <person name="Ness R.W."/>
            <person name="Phillips M.A."/>
        </authorList>
    </citation>
    <scope>NUCLEOTIDE SEQUENCE [LARGE SCALE GENOMIC DNA]</scope>
    <source>
        <strain evidence="2">SAF-2024a</strain>
        <tissue evidence="2">Leaf</tissue>
    </source>
</reference>
<dbReference type="Gene3D" id="3.80.10.10">
    <property type="entry name" value="Ribonuclease Inhibitor"/>
    <property type="match status" value="1"/>
</dbReference>
<dbReference type="InterPro" id="IPR032675">
    <property type="entry name" value="LRR_dom_sf"/>
</dbReference>